<dbReference type="Pfam" id="PF00072">
    <property type="entry name" value="Response_reg"/>
    <property type="match status" value="1"/>
</dbReference>
<evidence type="ECO:0000313" key="5">
    <source>
        <dbReference type="EMBL" id="OGF26838.1"/>
    </source>
</evidence>
<dbReference type="InterPro" id="IPR001789">
    <property type="entry name" value="Sig_transdc_resp-reg_receiver"/>
</dbReference>
<evidence type="ECO:0000256" key="3">
    <source>
        <dbReference type="PROSITE-ProRule" id="PRU00169"/>
    </source>
</evidence>
<keyword evidence="2" id="KW-0902">Two-component regulatory system</keyword>
<dbReference type="CDD" id="cd17574">
    <property type="entry name" value="REC_OmpR"/>
    <property type="match status" value="1"/>
</dbReference>
<dbReference type="Proteomes" id="UP000178367">
    <property type="component" value="Unassembled WGS sequence"/>
</dbReference>
<dbReference type="GO" id="GO:0000160">
    <property type="term" value="P:phosphorelay signal transduction system"/>
    <property type="evidence" value="ECO:0007669"/>
    <property type="project" value="UniProtKB-KW"/>
</dbReference>
<dbReference type="EMBL" id="MFGB01000013">
    <property type="protein sequence ID" value="OGF26838.1"/>
    <property type="molecule type" value="Genomic_DNA"/>
</dbReference>
<dbReference type="AlphaFoldDB" id="A0A1F5SJE3"/>
<proteinExistence type="predicted"/>
<gene>
    <name evidence="5" type="ORF">A2227_06135</name>
</gene>
<dbReference type="SUPFAM" id="SSF52172">
    <property type="entry name" value="CheY-like"/>
    <property type="match status" value="1"/>
</dbReference>
<organism evidence="5 6">
    <name type="scientific">Candidatus Falkowbacteria bacterium RIFOXYA2_FULL_47_19</name>
    <dbReference type="NCBI Taxonomy" id="1797994"/>
    <lineage>
        <taxon>Bacteria</taxon>
        <taxon>Candidatus Falkowiibacteriota</taxon>
    </lineage>
</organism>
<feature type="modified residue" description="4-aspartylphosphate" evidence="3">
    <location>
        <position position="56"/>
    </location>
</feature>
<name>A0A1F5SJE3_9BACT</name>
<sequence>MPNKKYRVLLAEDDKFISMALSESLSRAGFEVVAAYDGEEALSKIKIVKPDIILLDLIMPKKDGFDVLEELNREETREAMNGQNNESIPIIVFTNLDQDQDMKKAIDLGAREYLIKANISMEEVIKKIRKYLGIADEGEMKK</sequence>
<evidence type="ECO:0000313" key="6">
    <source>
        <dbReference type="Proteomes" id="UP000178367"/>
    </source>
</evidence>
<dbReference type="InterPro" id="IPR011006">
    <property type="entry name" value="CheY-like_superfamily"/>
</dbReference>
<dbReference type="PROSITE" id="PS50110">
    <property type="entry name" value="RESPONSE_REGULATORY"/>
    <property type="match status" value="1"/>
</dbReference>
<dbReference type="STRING" id="1797994.A2227_06135"/>
<evidence type="ECO:0000256" key="1">
    <source>
        <dbReference type="ARBA" id="ARBA00022553"/>
    </source>
</evidence>
<keyword evidence="1 3" id="KW-0597">Phosphoprotein</keyword>
<dbReference type="PANTHER" id="PTHR44591:SF14">
    <property type="entry name" value="PROTEIN PILG"/>
    <property type="match status" value="1"/>
</dbReference>
<dbReference type="PANTHER" id="PTHR44591">
    <property type="entry name" value="STRESS RESPONSE REGULATOR PROTEIN 1"/>
    <property type="match status" value="1"/>
</dbReference>
<evidence type="ECO:0000256" key="2">
    <source>
        <dbReference type="ARBA" id="ARBA00023012"/>
    </source>
</evidence>
<comment type="caution">
    <text evidence="5">The sequence shown here is derived from an EMBL/GenBank/DDBJ whole genome shotgun (WGS) entry which is preliminary data.</text>
</comment>
<feature type="domain" description="Response regulatory" evidence="4">
    <location>
        <begin position="7"/>
        <end position="131"/>
    </location>
</feature>
<dbReference type="InterPro" id="IPR050595">
    <property type="entry name" value="Bact_response_regulator"/>
</dbReference>
<dbReference type="Gene3D" id="3.40.50.2300">
    <property type="match status" value="1"/>
</dbReference>
<accession>A0A1F5SJE3</accession>
<evidence type="ECO:0000259" key="4">
    <source>
        <dbReference type="PROSITE" id="PS50110"/>
    </source>
</evidence>
<protein>
    <recommendedName>
        <fullName evidence="4">Response regulatory domain-containing protein</fullName>
    </recommendedName>
</protein>
<dbReference type="SMART" id="SM00448">
    <property type="entry name" value="REC"/>
    <property type="match status" value="1"/>
</dbReference>
<reference evidence="5 6" key="1">
    <citation type="journal article" date="2016" name="Nat. Commun.">
        <title>Thousands of microbial genomes shed light on interconnected biogeochemical processes in an aquifer system.</title>
        <authorList>
            <person name="Anantharaman K."/>
            <person name="Brown C.T."/>
            <person name="Hug L.A."/>
            <person name="Sharon I."/>
            <person name="Castelle C.J."/>
            <person name="Probst A.J."/>
            <person name="Thomas B.C."/>
            <person name="Singh A."/>
            <person name="Wilkins M.J."/>
            <person name="Karaoz U."/>
            <person name="Brodie E.L."/>
            <person name="Williams K.H."/>
            <person name="Hubbard S.S."/>
            <person name="Banfield J.F."/>
        </authorList>
    </citation>
    <scope>NUCLEOTIDE SEQUENCE [LARGE SCALE GENOMIC DNA]</scope>
</reference>